<protein>
    <submittedName>
        <fullName evidence="1">Uncharacterized protein</fullName>
    </submittedName>
</protein>
<proteinExistence type="predicted"/>
<dbReference type="Proteomes" id="UP000314294">
    <property type="component" value="Unassembled WGS sequence"/>
</dbReference>
<dbReference type="EMBL" id="SRLO01000310">
    <property type="protein sequence ID" value="TNN61708.1"/>
    <property type="molecule type" value="Genomic_DNA"/>
</dbReference>
<comment type="caution">
    <text evidence="1">The sequence shown here is derived from an EMBL/GenBank/DDBJ whole genome shotgun (WGS) entry which is preliminary data.</text>
</comment>
<gene>
    <name evidence="1" type="ORF">EYF80_028070</name>
</gene>
<evidence type="ECO:0000313" key="1">
    <source>
        <dbReference type="EMBL" id="TNN61708.1"/>
    </source>
</evidence>
<sequence>MEAERFNRASVSSSDIARRHIAGFSLPTRGGLCLRFKRSHQFPRGRPAADSFINYGCSTAVAHFVNPPLPALVTLLSESPNAGPLRLPRCRPPLIAEARVAR</sequence>
<evidence type="ECO:0000313" key="2">
    <source>
        <dbReference type="Proteomes" id="UP000314294"/>
    </source>
</evidence>
<name>A0A4Z2H6Z9_9TELE</name>
<organism evidence="1 2">
    <name type="scientific">Liparis tanakae</name>
    <name type="common">Tanaka's snailfish</name>
    <dbReference type="NCBI Taxonomy" id="230148"/>
    <lineage>
        <taxon>Eukaryota</taxon>
        <taxon>Metazoa</taxon>
        <taxon>Chordata</taxon>
        <taxon>Craniata</taxon>
        <taxon>Vertebrata</taxon>
        <taxon>Euteleostomi</taxon>
        <taxon>Actinopterygii</taxon>
        <taxon>Neopterygii</taxon>
        <taxon>Teleostei</taxon>
        <taxon>Neoteleostei</taxon>
        <taxon>Acanthomorphata</taxon>
        <taxon>Eupercaria</taxon>
        <taxon>Perciformes</taxon>
        <taxon>Cottioidei</taxon>
        <taxon>Cottales</taxon>
        <taxon>Liparidae</taxon>
        <taxon>Liparis</taxon>
    </lineage>
</organism>
<accession>A0A4Z2H6Z9</accession>
<dbReference type="AlphaFoldDB" id="A0A4Z2H6Z9"/>
<reference evidence="1 2" key="1">
    <citation type="submission" date="2019-03" db="EMBL/GenBank/DDBJ databases">
        <title>First draft genome of Liparis tanakae, snailfish: a comprehensive survey of snailfish specific genes.</title>
        <authorList>
            <person name="Kim W."/>
            <person name="Song I."/>
            <person name="Jeong J.-H."/>
            <person name="Kim D."/>
            <person name="Kim S."/>
            <person name="Ryu S."/>
            <person name="Song J.Y."/>
            <person name="Lee S.K."/>
        </authorList>
    </citation>
    <scope>NUCLEOTIDE SEQUENCE [LARGE SCALE GENOMIC DNA]</scope>
    <source>
        <tissue evidence="1">Muscle</tissue>
    </source>
</reference>
<keyword evidence="2" id="KW-1185">Reference proteome</keyword>